<dbReference type="InterPro" id="IPR047859">
    <property type="entry name" value="Ribosomal_bL17_CS"/>
</dbReference>
<dbReference type="HOGENOM" id="CLU_074407_1_2_1"/>
<dbReference type="KEGG" id="uvi:66068083"/>
<evidence type="ECO:0000256" key="4">
    <source>
        <dbReference type="RuleBase" id="RU000660"/>
    </source>
</evidence>
<dbReference type="PANTHER" id="PTHR14413:SF16">
    <property type="entry name" value="LARGE RIBOSOMAL SUBUNIT PROTEIN BL17M"/>
    <property type="match status" value="1"/>
</dbReference>
<dbReference type="Proteomes" id="UP000027002">
    <property type="component" value="Chromosome 6"/>
</dbReference>
<evidence type="ECO:0000313" key="8">
    <source>
        <dbReference type="Proteomes" id="UP000027002"/>
    </source>
</evidence>
<evidence type="ECO:0000313" key="9">
    <source>
        <dbReference type="Proteomes" id="UP000054053"/>
    </source>
</evidence>
<reference evidence="6" key="1">
    <citation type="journal article" date="2016" name="Genome Announc.">
        <title>Genome Sequence of Ustilaginoidea virens IPU010, a Rice Pathogenic Fungus Causing False Smut.</title>
        <authorList>
            <person name="Kumagai T."/>
            <person name="Ishii T."/>
            <person name="Terai G."/>
            <person name="Umemura M."/>
            <person name="Machida M."/>
            <person name="Asai K."/>
        </authorList>
    </citation>
    <scope>NUCLEOTIDE SEQUENCE [LARGE SCALE GENOMIC DNA]</scope>
    <source>
        <strain evidence="6">IPU010</strain>
    </source>
</reference>
<name>A0A063BQU6_USTVR</name>
<organism evidence="6 9">
    <name type="scientific">Ustilaginoidea virens</name>
    <name type="common">Rice false smut fungus</name>
    <name type="synonym">Villosiclava virens</name>
    <dbReference type="NCBI Taxonomy" id="1159556"/>
    <lineage>
        <taxon>Eukaryota</taxon>
        <taxon>Fungi</taxon>
        <taxon>Dikarya</taxon>
        <taxon>Ascomycota</taxon>
        <taxon>Pezizomycotina</taxon>
        <taxon>Sordariomycetes</taxon>
        <taxon>Hypocreomycetidae</taxon>
        <taxon>Hypocreales</taxon>
        <taxon>Clavicipitaceae</taxon>
        <taxon>Ustilaginoidea</taxon>
    </lineage>
</organism>
<dbReference type="Pfam" id="PF01196">
    <property type="entry name" value="Ribosomal_L17"/>
    <property type="match status" value="1"/>
</dbReference>
<dbReference type="STRING" id="1159556.A0A063BQU6"/>
<evidence type="ECO:0000256" key="5">
    <source>
        <dbReference type="SAM" id="MobiDB-lite"/>
    </source>
</evidence>
<dbReference type="RefSeq" id="XP_043000738.1">
    <property type="nucleotide sequence ID" value="XM_043144803.1"/>
</dbReference>
<dbReference type="EMBL" id="CP072758">
    <property type="protein sequence ID" value="QUC23065.1"/>
    <property type="molecule type" value="Genomic_DNA"/>
</dbReference>
<keyword evidence="3 4" id="KW-0687">Ribonucleoprotein</keyword>
<evidence type="ECO:0000313" key="6">
    <source>
        <dbReference type="EMBL" id="GAO18488.1"/>
    </source>
</evidence>
<evidence type="ECO:0000256" key="2">
    <source>
        <dbReference type="ARBA" id="ARBA00022980"/>
    </source>
</evidence>
<protein>
    <submittedName>
        <fullName evidence="6">Uncharacterized protein</fullName>
    </submittedName>
</protein>
<dbReference type="InterPro" id="IPR000456">
    <property type="entry name" value="Ribosomal_bL17"/>
</dbReference>
<evidence type="ECO:0000256" key="3">
    <source>
        <dbReference type="ARBA" id="ARBA00023274"/>
    </source>
</evidence>
<evidence type="ECO:0000313" key="7">
    <source>
        <dbReference type="EMBL" id="QUC23065.1"/>
    </source>
</evidence>
<reference evidence="9" key="2">
    <citation type="journal article" date="2016" name="Genome Announc.">
        <title>Genome sequence of Ustilaginoidea virens IPU010, a rice pathogenic fungus causing false smut.</title>
        <authorList>
            <person name="Kumagai T."/>
            <person name="Ishii T."/>
            <person name="Terai G."/>
            <person name="Umemura M."/>
            <person name="Machida M."/>
            <person name="Asai K."/>
        </authorList>
    </citation>
    <scope>NUCLEOTIDE SEQUENCE [LARGE SCALE GENOMIC DNA]</scope>
    <source>
        <strain evidence="9">IPU010</strain>
    </source>
</reference>
<keyword evidence="2 4" id="KW-0689">Ribosomal protein</keyword>
<dbReference type="AlphaFoldDB" id="A0A063BQU6"/>
<dbReference type="PROSITE" id="PS01167">
    <property type="entry name" value="RIBOSOMAL_L17"/>
    <property type="match status" value="1"/>
</dbReference>
<dbReference type="GO" id="GO:0006412">
    <property type="term" value="P:translation"/>
    <property type="evidence" value="ECO:0007669"/>
    <property type="project" value="InterPro"/>
</dbReference>
<dbReference type="EMBL" id="BBTG02000024">
    <property type="protein sequence ID" value="GAO18488.1"/>
    <property type="molecule type" value="Genomic_DNA"/>
</dbReference>
<accession>A0A063BQU6</accession>
<gene>
    <name evidence="7" type="ORF">UV8b_07306</name>
    <name evidence="6" type="ORF">UVI_02041760</name>
</gene>
<dbReference type="GeneID" id="66068083"/>
<reference evidence="7" key="3">
    <citation type="submission" date="2020-03" db="EMBL/GenBank/DDBJ databases">
        <title>A mixture of massive structural variations and highly conserved coding sequences in Ustilaginoidea virens genome.</title>
        <authorList>
            <person name="Zhang K."/>
            <person name="Zhao Z."/>
            <person name="Zhang Z."/>
            <person name="Li Y."/>
            <person name="Hsiang T."/>
            <person name="Sun W."/>
        </authorList>
    </citation>
    <scope>NUCLEOTIDE SEQUENCE</scope>
    <source>
        <strain evidence="7">UV-8b</strain>
    </source>
</reference>
<dbReference type="Proteomes" id="UP000054053">
    <property type="component" value="Unassembled WGS sequence"/>
</dbReference>
<feature type="compositionally biased region" description="Low complexity" evidence="5">
    <location>
        <begin position="190"/>
        <end position="202"/>
    </location>
</feature>
<proteinExistence type="inferred from homology"/>
<dbReference type="Gene3D" id="3.90.1030.10">
    <property type="entry name" value="Ribosomal protein L17"/>
    <property type="match status" value="1"/>
</dbReference>
<evidence type="ECO:0000256" key="1">
    <source>
        <dbReference type="ARBA" id="ARBA00008777"/>
    </source>
</evidence>
<dbReference type="GO" id="GO:0005762">
    <property type="term" value="C:mitochondrial large ribosomal subunit"/>
    <property type="evidence" value="ECO:0007669"/>
    <property type="project" value="EnsemblFungi"/>
</dbReference>
<dbReference type="InterPro" id="IPR036373">
    <property type="entry name" value="Ribosomal_bL17_sf"/>
</dbReference>
<dbReference type="PANTHER" id="PTHR14413">
    <property type="entry name" value="RIBOSOMAL PROTEIN L17"/>
    <property type="match status" value="1"/>
</dbReference>
<dbReference type="NCBIfam" id="TIGR00059">
    <property type="entry name" value="L17"/>
    <property type="match status" value="1"/>
</dbReference>
<keyword evidence="8" id="KW-1185">Reference proteome</keyword>
<comment type="similarity">
    <text evidence="1 4">Belongs to the bacterial ribosomal protein bL17 family.</text>
</comment>
<dbReference type="SUPFAM" id="SSF64263">
    <property type="entry name" value="Prokaryotic ribosomal protein L17"/>
    <property type="match status" value="1"/>
</dbReference>
<dbReference type="GO" id="GO:0003735">
    <property type="term" value="F:structural constituent of ribosome"/>
    <property type="evidence" value="ECO:0007669"/>
    <property type="project" value="EnsemblFungi"/>
</dbReference>
<feature type="region of interest" description="Disordered" evidence="5">
    <location>
        <begin position="178"/>
        <end position="202"/>
    </location>
</feature>
<dbReference type="OrthoDB" id="275000at2759"/>
<sequence>MAGGLVKYRHLSRNSSARKALLRGLVTQLVQYEHIQTTHAKAKEAQRLAEKLITLAKKNNEPCRRSAQGILYTPHILLPKLFGELRNRYLAREGGYTRVTRTEPKNAYDQGESAVLEFVDGPKDSRFMMTAKAIARDRVLGREPTPLTMKNARKVTQFRGEQDLEDMVRRFVALQTTEGGAAGSSDSPMEAKAAAAADEAKG</sequence>